<dbReference type="AlphaFoldDB" id="A0A0S4INJ6"/>
<dbReference type="Proteomes" id="UP000051952">
    <property type="component" value="Unassembled WGS sequence"/>
</dbReference>
<evidence type="ECO:0000256" key="1">
    <source>
        <dbReference type="SAM" id="MobiDB-lite"/>
    </source>
</evidence>
<reference evidence="3" key="1">
    <citation type="submission" date="2015-09" db="EMBL/GenBank/DDBJ databases">
        <authorList>
            <consortium name="Pathogen Informatics"/>
        </authorList>
    </citation>
    <scope>NUCLEOTIDE SEQUENCE [LARGE SCALE GENOMIC DNA]</scope>
    <source>
        <strain evidence="3">Lake Konstanz</strain>
    </source>
</reference>
<feature type="compositionally biased region" description="Polar residues" evidence="1">
    <location>
        <begin position="60"/>
        <end position="77"/>
    </location>
</feature>
<dbReference type="VEuPathDB" id="TriTrypDB:BSAL_56070"/>
<feature type="region of interest" description="Disordered" evidence="1">
    <location>
        <begin position="1"/>
        <end position="77"/>
    </location>
</feature>
<evidence type="ECO:0000313" key="2">
    <source>
        <dbReference type="EMBL" id="CUE75772.1"/>
    </source>
</evidence>
<feature type="compositionally biased region" description="Low complexity" evidence="1">
    <location>
        <begin position="455"/>
        <end position="472"/>
    </location>
</feature>
<organism evidence="2 3">
    <name type="scientific">Bodo saltans</name>
    <name type="common">Flagellated protozoan</name>
    <dbReference type="NCBI Taxonomy" id="75058"/>
    <lineage>
        <taxon>Eukaryota</taxon>
        <taxon>Discoba</taxon>
        <taxon>Euglenozoa</taxon>
        <taxon>Kinetoplastea</taxon>
        <taxon>Metakinetoplastina</taxon>
        <taxon>Eubodonida</taxon>
        <taxon>Bodonidae</taxon>
        <taxon>Bodo</taxon>
    </lineage>
</organism>
<sequence>MAEQPTLNPPSSHIPRAPPKSAVISSSSSNVGGGAELVPQTSDHNAEGVVTTTQQQQLTGRRSQQMVSARTAPSNGNMFTRFMKTSIGADVGPPLPRSEGQQLHLVSNTLATLKSSSARLPDRTAAGNQHFLTTAATTAQSAFLGTGGSSTVGAFLSGPTATGVELNPLHRTKPDQRRQIGILCNNMTTLDMVELAHKIVPAVSLGSPRFEAQAPPKLGEERYDYNKHQRASTKVVERADAALGQRSNMSVVFYNTNPGALTSRRDFKLVTVPNHRDIQDSLEQQQLAKLATRCAHHVTAGFEPSSSSDDEESKKRRQNSRKYRRGLNLNNPAAAGAGGVAGVTSADSSEGKGKGLGTSSKADPSNSNNGNGGAAGDASAKKQLGTNAAQLQAQQPSGGVKFHASSCSCVHCVYVRDELNAFDRARNPATAKPSTGSSNGGNGRKQTLKKGAMPKASKAQHQQHSSDASSAQRQEQHRRFLGGAAFSGGGAAGTSATPNAGSTAAVLAGGGGGGGANGGAPPLLQRLLSFQAALKWIRGLDQQVHAAIRCSLIVKFPNLRNDFDTLVAARLRRLTVGELLLSVATTPFQGNPIVPKRRDIEVEMDATTGQVVQTPVTERSVGELLLSVATTPFQGNPIVPKRRDIEVEMDATTGQVVQTPVTERFTLPARAIYGVNHYQQKYQPAPPPQSGRTSVDTTTTSFNLGSAPTALQQSTTTNSLTQAEMLILQRPWEELFNVFDPNTTGACDRFHLLLALLAATSHHVLLEPESLKLDSRQYTHITCIVLLISGALLHERRPGDGPIRLGELFAIRDFLKAEILAAKALAFVDAEGWTYDVATGDLRQQDSLNGLTHNDLVDHPKLTSKKRLQLIKQFDTMLLRVDEFASTGTSMIEREDLLDAPQVASMLQEYLLLQ</sequence>
<gene>
    <name evidence="2" type="ORF">BSAL_56070</name>
</gene>
<feature type="compositionally biased region" description="Basic residues" evidence="1">
    <location>
        <begin position="315"/>
        <end position="325"/>
    </location>
</feature>
<feature type="compositionally biased region" description="Polar residues" evidence="1">
    <location>
        <begin position="1"/>
        <end position="11"/>
    </location>
</feature>
<protein>
    <submittedName>
        <fullName evidence="2">Uncharacterized protein</fullName>
    </submittedName>
</protein>
<feature type="region of interest" description="Disordered" evidence="1">
    <location>
        <begin position="299"/>
        <end position="379"/>
    </location>
</feature>
<proteinExistence type="predicted"/>
<dbReference type="EMBL" id="CYKH01000180">
    <property type="protein sequence ID" value="CUE75772.1"/>
    <property type="molecule type" value="Genomic_DNA"/>
</dbReference>
<evidence type="ECO:0000313" key="3">
    <source>
        <dbReference type="Proteomes" id="UP000051952"/>
    </source>
</evidence>
<accession>A0A0S4INJ6</accession>
<name>A0A0S4INJ6_BODSA</name>
<keyword evidence="3" id="KW-1185">Reference proteome</keyword>
<feature type="region of interest" description="Disordered" evidence="1">
    <location>
        <begin position="426"/>
        <end position="476"/>
    </location>
</feature>